<accession>A0AAW4WVQ7</accession>
<name>A0AAW4WVQ7_9FIRM</name>
<organism evidence="2 3">
    <name type="scientific">Agathobacter rectalis</name>
    <dbReference type="NCBI Taxonomy" id="39491"/>
    <lineage>
        <taxon>Bacteria</taxon>
        <taxon>Bacillati</taxon>
        <taxon>Bacillota</taxon>
        <taxon>Clostridia</taxon>
        <taxon>Lachnospirales</taxon>
        <taxon>Lachnospiraceae</taxon>
        <taxon>Agathobacter</taxon>
    </lineage>
</organism>
<gene>
    <name evidence="2" type="primary">pseI</name>
    <name evidence="2" type="ORF">LK487_13675</name>
</gene>
<dbReference type="NCBIfam" id="TIGR03586">
    <property type="entry name" value="PseI"/>
    <property type="match status" value="1"/>
</dbReference>
<dbReference type="EC" id="2.5.1.97" evidence="2"/>
<dbReference type="GO" id="GO:0016051">
    <property type="term" value="P:carbohydrate biosynthetic process"/>
    <property type="evidence" value="ECO:0007669"/>
    <property type="project" value="InterPro"/>
</dbReference>
<dbReference type="Gene3D" id="3.90.1210.10">
    <property type="entry name" value="Antifreeze-like/N-acetylneuraminic acid synthase C-terminal domain"/>
    <property type="match status" value="1"/>
</dbReference>
<dbReference type="Pfam" id="PF08666">
    <property type="entry name" value="SAF"/>
    <property type="match status" value="1"/>
</dbReference>
<dbReference type="InterPro" id="IPR036732">
    <property type="entry name" value="AFP_Neu5c_C_sf"/>
</dbReference>
<dbReference type="InterPro" id="IPR013974">
    <property type="entry name" value="SAF"/>
</dbReference>
<dbReference type="Pfam" id="PF03102">
    <property type="entry name" value="NeuB"/>
    <property type="match status" value="1"/>
</dbReference>
<dbReference type="SMART" id="SM00858">
    <property type="entry name" value="SAF"/>
    <property type="match status" value="1"/>
</dbReference>
<dbReference type="EMBL" id="JAJFBX010000024">
    <property type="protein sequence ID" value="MCC2748063.1"/>
    <property type="molecule type" value="Genomic_DNA"/>
</dbReference>
<dbReference type="Gene3D" id="3.20.20.70">
    <property type="entry name" value="Aldolase class I"/>
    <property type="match status" value="1"/>
</dbReference>
<dbReference type="CDD" id="cd11615">
    <property type="entry name" value="SAF_NeuB_like"/>
    <property type="match status" value="1"/>
</dbReference>
<dbReference type="InterPro" id="IPR013785">
    <property type="entry name" value="Aldolase_TIM"/>
</dbReference>
<evidence type="ECO:0000259" key="1">
    <source>
        <dbReference type="PROSITE" id="PS50844"/>
    </source>
</evidence>
<dbReference type="PANTHER" id="PTHR42966">
    <property type="entry name" value="N-ACETYLNEURAMINATE SYNTHASE"/>
    <property type="match status" value="1"/>
</dbReference>
<keyword evidence="2" id="KW-0808">Transferase</keyword>
<dbReference type="InterPro" id="IPR006190">
    <property type="entry name" value="SAF_AFP_Neu5Ac"/>
</dbReference>
<sequence length="353" mass="39952">MEKNIKIGNKTISETSPVYIVAEMSGNHNMDFNRAKEIIYRSKCAGADAVKIQTYTADTITLDCDNEYFQIKHGTLWDGDTLHSLYEKAYTPWEWQEDLYKYAHEVGIELFSSPFDLSAVDFLENIGVSAYKVASFEINDIPLLQKIARTGKPIIIATGIAELADIELAINTCIKEGNDQIILLKCTSAYPTPYDEVNIKMLNTLKETFDCIVGVSDHTFGSVVPILSVGMGGKMIEKHVTIKRSDGGTDSEFSMEMAEFETMCREVRKAELAMGTGRYYLTESQKMERHFSRSLFIAEDVKKGEVLTEKNIRSVRPSNGMHTKYYGDIIGQKVNQDIKKGTPMEWKYIEWND</sequence>
<evidence type="ECO:0000313" key="3">
    <source>
        <dbReference type="Proteomes" id="UP001197847"/>
    </source>
</evidence>
<reference evidence="2" key="1">
    <citation type="submission" date="2021-10" db="EMBL/GenBank/DDBJ databases">
        <title>Collection of gut derived symbiotic bacterial strains cultured from healthy donors.</title>
        <authorList>
            <person name="Lin H."/>
            <person name="Littmann E."/>
            <person name="Claire K."/>
            <person name="Pamer E."/>
        </authorList>
    </citation>
    <scope>NUCLEOTIDE SEQUENCE</scope>
    <source>
        <strain evidence="2">MSK.22.92</strain>
    </source>
</reference>
<dbReference type="GO" id="GO:0047444">
    <property type="term" value="F:N-acylneuraminate-9-phosphate synthase activity"/>
    <property type="evidence" value="ECO:0007669"/>
    <property type="project" value="TreeGrafter"/>
</dbReference>
<dbReference type="InterPro" id="IPR057736">
    <property type="entry name" value="SAF_PseI/NeuA/NeuB"/>
</dbReference>
<evidence type="ECO:0000313" key="2">
    <source>
        <dbReference type="EMBL" id="MCC2748063.1"/>
    </source>
</evidence>
<dbReference type="InterPro" id="IPR051690">
    <property type="entry name" value="PseI-like"/>
</dbReference>
<dbReference type="InterPro" id="IPR020030">
    <property type="entry name" value="Pseudaminic_synth_PseI"/>
</dbReference>
<dbReference type="Proteomes" id="UP001197847">
    <property type="component" value="Unassembled WGS sequence"/>
</dbReference>
<protein>
    <submittedName>
        <fullName evidence="2">Pseudaminic acid synthase</fullName>
        <ecNumber evidence="2">2.5.1.97</ecNumber>
    </submittedName>
</protein>
<feature type="domain" description="AFP-like" evidence="1">
    <location>
        <begin position="294"/>
        <end position="352"/>
    </location>
</feature>
<dbReference type="PROSITE" id="PS50844">
    <property type="entry name" value="AFP_LIKE"/>
    <property type="match status" value="1"/>
</dbReference>
<proteinExistence type="predicted"/>
<dbReference type="SUPFAM" id="SSF51269">
    <property type="entry name" value="AFP III-like domain"/>
    <property type="match status" value="1"/>
</dbReference>
<dbReference type="RefSeq" id="WP_173849209.1">
    <property type="nucleotide sequence ID" value="NZ_JAAISB010000015.1"/>
</dbReference>
<comment type="caution">
    <text evidence="2">The sequence shown here is derived from an EMBL/GenBank/DDBJ whole genome shotgun (WGS) entry which is preliminary data.</text>
</comment>
<dbReference type="InterPro" id="IPR013132">
    <property type="entry name" value="PseI/NeuA/B-like_N"/>
</dbReference>
<dbReference type="PANTHER" id="PTHR42966:SF2">
    <property type="entry name" value="PSEUDAMINIC ACID SYNTHASE"/>
    <property type="match status" value="1"/>
</dbReference>
<dbReference type="AlphaFoldDB" id="A0AAW4WVQ7"/>
<dbReference type="SUPFAM" id="SSF51569">
    <property type="entry name" value="Aldolase"/>
    <property type="match status" value="1"/>
</dbReference>